<keyword evidence="9" id="KW-1133">Transmembrane helix</keyword>
<keyword evidence="6 8" id="KW-0408">Iron</keyword>
<keyword evidence="9" id="KW-0812">Transmembrane</keyword>
<sequence>MVSLKTVHQSNAQIATLPQGLVASFIGATSGIGQSALQHFAQHASSPRIYTIARPSAVVSHENLLASIRESNPSGTYSLITADTSLVSEVDRVVNAITQKESKLDILFMSAGFTIQILSIIATIILQFEIVPHSTRWSFPRKIESGLTRTVLHPKTDIRVKFTERQTSPPHKVSFTFGVSHRFSAGNILKLVPNIIEEVLVFRDNLIRHAKRRDVFSLEKYALKVTLNVIGNVALDTELKTQGGQREYNEMTSAPLEQRKWAAFGLETDSFTIINPMRYFHMWRNTKKMDHYINSKLDHRYNTIEGHSNSKTIIDLALNGFVAKSELAPGHLDATFRKYALSQMKVFIFSGHDTTASTICYSWLLLSRNPEAMAKLRAEHDEVLGLDKTKAAAVLIDNPALLNSLPYTLAVIKETLRLFPVVSSPRMGQPGFLLVDSKSRHFPTDGCLVWANHHGLHNNPLWWPHVTEFLPERFLVSDEDELDVDLRPLKNAWRPFEFGPRACIGVELALTEIKIVLALTVREFDVKEAYTEWDRANGTKGIKKVDGERVYQIQLGSAHPSDGFPARVKLQ</sequence>
<feature type="binding site" description="axial binding residue" evidence="8">
    <location>
        <position position="503"/>
    </location>
    <ligand>
        <name>heme</name>
        <dbReference type="ChEBI" id="CHEBI:30413"/>
    </ligand>
    <ligandPart>
        <name>Fe</name>
        <dbReference type="ChEBI" id="CHEBI:18248"/>
    </ligandPart>
</feature>
<evidence type="ECO:0000256" key="5">
    <source>
        <dbReference type="ARBA" id="ARBA00023002"/>
    </source>
</evidence>
<evidence type="ECO:0000256" key="3">
    <source>
        <dbReference type="ARBA" id="ARBA00022617"/>
    </source>
</evidence>
<comment type="cofactor">
    <cofactor evidence="1 8">
        <name>heme</name>
        <dbReference type="ChEBI" id="CHEBI:30413"/>
    </cofactor>
</comment>
<name>A0A8T9BXM6_9HELO</name>
<dbReference type="Gene3D" id="1.10.630.10">
    <property type="entry name" value="Cytochrome P450"/>
    <property type="match status" value="1"/>
</dbReference>
<evidence type="ECO:0000313" key="11">
    <source>
        <dbReference type="Proteomes" id="UP000469558"/>
    </source>
</evidence>
<dbReference type="InterPro" id="IPR036396">
    <property type="entry name" value="Cyt_P450_sf"/>
</dbReference>
<evidence type="ECO:0000313" key="10">
    <source>
        <dbReference type="EMBL" id="TVY68949.1"/>
    </source>
</evidence>
<evidence type="ECO:0000256" key="1">
    <source>
        <dbReference type="ARBA" id="ARBA00001971"/>
    </source>
</evidence>
<dbReference type="InterPro" id="IPR036291">
    <property type="entry name" value="NAD(P)-bd_dom_sf"/>
</dbReference>
<dbReference type="GO" id="GO:0016705">
    <property type="term" value="F:oxidoreductase activity, acting on paired donors, with incorporation or reduction of molecular oxygen"/>
    <property type="evidence" value="ECO:0007669"/>
    <property type="project" value="InterPro"/>
</dbReference>
<keyword evidence="11" id="KW-1185">Reference proteome</keyword>
<dbReference type="OrthoDB" id="10029320at2759"/>
<organism evidence="10 11">
    <name type="scientific">Lachnellula suecica</name>
    <dbReference type="NCBI Taxonomy" id="602035"/>
    <lineage>
        <taxon>Eukaryota</taxon>
        <taxon>Fungi</taxon>
        <taxon>Dikarya</taxon>
        <taxon>Ascomycota</taxon>
        <taxon>Pezizomycotina</taxon>
        <taxon>Leotiomycetes</taxon>
        <taxon>Helotiales</taxon>
        <taxon>Lachnaceae</taxon>
        <taxon>Lachnellula</taxon>
    </lineage>
</organism>
<dbReference type="GO" id="GO:0004497">
    <property type="term" value="F:monooxygenase activity"/>
    <property type="evidence" value="ECO:0007669"/>
    <property type="project" value="UniProtKB-KW"/>
</dbReference>
<proteinExistence type="predicted"/>
<evidence type="ECO:0000256" key="2">
    <source>
        <dbReference type="ARBA" id="ARBA00005179"/>
    </source>
</evidence>
<keyword evidence="5" id="KW-0560">Oxidoreductase</keyword>
<comment type="pathway">
    <text evidence="2">Secondary metabolite biosynthesis.</text>
</comment>
<dbReference type="GO" id="GO:0020037">
    <property type="term" value="F:heme binding"/>
    <property type="evidence" value="ECO:0007669"/>
    <property type="project" value="InterPro"/>
</dbReference>
<accession>A0A8T9BXM6</accession>
<evidence type="ECO:0000256" key="8">
    <source>
        <dbReference type="PIRSR" id="PIRSR602401-1"/>
    </source>
</evidence>
<dbReference type="SUPFAM" id="SSF51735">
    <property type="entry name" value="NAD(P)-binding Rossmann-fold domains"/>
    <property type="match status" value="1"/>
</dbReference>
<keyword evidence="4 8" id="KW-0479">Metal-binding</keyword>
<keyword evidence="3 8" id="KW-0349">Heme</keyword>
<evidence type="ECO:0000256" key="7">
    <source>
        <dbReference type="ARBA" id="ARBA00023033"/>
    </source>
</evidence>
<keyword evidence="7 10" id="KW-0503">Monooxygenase</keyword>
<protein>
    <submittedName>
        <fullName evidence="10">Putative sterigmatocystin biosynthesis P450 monooxygenase</fullName>
    </submittedName>
</protein>
<feature type="transmembrane region" description="Helical" evidence="9">
    <location>
        <begin position="106"/>
        <end position="128"/>
    </location>
</feature>
<dbReference type="GO" id="GO:0005506">
    <property type="term" value="F:iron ion binding"/>
    <property type="evidence" value="ECO:0007669"/>
    <property type="project" value="InterPro"/>
</dbReference>
<evidence type="ECO:0000256" key="6">
    <source>
        <dbReference type="ARBA" id="ARBA00023004"/>
    </source>
</evidence>
<gene>
    <name evidence="10" type="primary">stcS_0</name>
    <name evidence="10" type="ORF">LSUE1_G009169</name>
</gene>
<dbReference type="Proteomes" id="UP000469558">
    <property type="component" value="Unassembled WGS sequence"/>
</dbReference>
<dbReference type="PANTHER" id="PTHR24305">
    <property type="entry name" value="CYTOCHROME P450"/>
    <property type="match status" value="1"/>
</dbReference>
<dbReference type="InterPro" id="IPR002401">
    <property type="entry name" value="Cyt_P450_E_grp-I"/>
</dbReference>
<comment type="caution">
    <text evidence="10">The sequence shown here is derived from an EMBL/GenBank/DDBJ whole genome shotgun (WGS) entry which is preliminary data.</text>
</comment>
<dbReference type="PRINTS" id="PR00385">
    <property type="entry name" value="P450"/>
</dbReference>
<dbReference type="AlphaFoldDB" id="A0A8T9BXM6"/>
<dbReference type="SUPFAM" id="SSF48264">
    <property type="entry name" value="Cytochrome P450"/>
    <property type="match status" value="1"/>
</dbReference>
<dbReference type="PRINTS" id="PR00463">
    <property type="entry name" value="EP450I"/>
</dbReference>
<evidence type="ECO:0000256" key="9">
    <source>
        <dbReference type="SAM" id="Phobius"/>
    </source>
</evidence>
<dbReference type="InterPro" id="IPR050121">
    <property type="entry name" value="Cytochrome_P450_monoxygenase"/>
</dbReference>
<dbReference type="PANTHER" id="PTHR24305:SF107">
    <property type="entry name" value="P450, PUTATIVE (EUROFUNG)-RELATED"/>
    <property type="match status" value="1"/>
</dbReference>
<reference evidence="10 11" key="1">
    <citation type="submission" date="2018-05" db="EMBL/GenBank/DDBJ databases">
        <title>Genome sequencing and assembly of the regulated plant pathogen Lachnellula willkommii and related sister species for the development of diagnostic species identification markers.</title>
        <authorList>
            <person name="Giroux E."/>
            <person name="Bilodeau G."/>
        </authorList>
    </citation>
    <scope>NUCLEOTIDE SEQUENCE [LARGE SCALE GENOMIC DNA]</scope>
    <source>
        <strain evidence="10 11">CBS 268.59</strain>
    </source>
</reference>
<dbReference type="InterPro" id="IPR001128">
    <property type="entry name" value="Cyt_P450"/>
</dbReference>
<evidence type="ECO:0000256" key="4">
    <source>
        <dbReference type="ARBA" id="ARBA00022723"/>
    </source>
</evidence>
<keyword evidence="9" id="KW-0472">Membrane</keyword>
<dbReference type="Gene3D" id="3.40.50.720">
    <property type="entry name" value="NAD(P)-binding Rossmann-like Domain"/>
    <property type="match status" value="1"/>
</dbReference>
<dbReference type="Pfam" id="PF00067">
    <property type="entry name" value="p450"/>
    <property type="match status" value="1"/>
</dbReference>
<dbReference type="EMBL" id="QGMK01001363">
    <property type="protein sequence ID" value="TVY68949.1"/>
    <property type="molecule type" value="Genomic_DNA"/>
</dbReference>